<keyword evidence="5 7" id="KW-1133">Transmembrane helix</keyword>
<dbReference type="EMBL" id="JACBAZ010000003">
    <property type="protein sequence ID" value="NWK55713.1"/>
    <property type="molecule type" value="Genomic_DNA"/>
</dbReference>
<dbReference type="GO" id="GO:1902600">
    <property type="term" value="P:proton transmembrane transport"/>
    <property type="evidence" value="ECO:0007669"/>
    <property type="project" value="InterPro"/>
</dbReference>
<proteinExistence type="inferred from homology"/>
<dbReference type="InterPro" id="IPR036291">
    <property type="entry name" value="NAD(P)-bd_dom_sf"/>
</dbReference>
<comment type="similarity">
    <text evidence="2">Belongs to the monovalent cation:proton antiporter 2 (CPA2) transporter (TC 2.A.37) family.</text>
</comment>
<dbReference type="PANTHER" id="PTHR42751:SF1">
    <property type="entry name" value="CATION_PROTON ANTIPORTER YBAL-RELATED"/>
    <property type="match status" value="1"/>
</dbReference>
<feature type="domain" description="RCK N-terminal" evidence="9">
    <location>
        <begin position="390"/>
        <end position="506"/>
    </location>
</feature>
<dbReference type="RefSeq" id="WP_178932258.1">
    <property type="nucleotide sequence ID" value="NZ_JACBAZ010000003.1"/>
</dbReference>
<evidence type="ECO:0000259" key="8">
    <source>
        <dbReference type="Pfam" id="PF00999"/>
    </source>
</evidence>
<evidence type="ECO:0000256" key="4">
    <source>
        <dbReference type="ARBA" id="ARBA00022692"/>
    </source>
</evidence>
<dbReference type="Pfam" id="PF02254">
    <property type="entry name" value="TrkA_N"/>
    <property type="match status" value="1"/>
</dbReference>
<feature type="transmembrane region" description="Helical" evidence="7">
    <location>
        <begin position="146"/>
        <end position="165"/>
    </location>
</feature>
<feature type="transmembrane region" description="Helical" evidence="7">
    <location>
        <begin position="114"/>
        <end position="134"/>
    </location>
</feature>
<evidence type="ECO:0000256" key="1">
    <source>
        <dbReference type="ARBA" id="ARBA00004141"/>
    </source>
</evidence>
<name>A0A851GDT4_9BACT</name>
<evidence type="ECO:0000259" key="9">
    <source>
        <dbReference type="Pfam" id="PF02254"/>
    </source>
</evidence>
<feature type="transmembrane region" description="Helical" evidence="7">
    <location>
        <begin position="276"/>
        <end position="297"/>
    </location>
</feature>
<dbReference type="Gene3D" id="3.40.50.720">
    <property type="entry name" value="NAD(P)-binding Rossmann-like Domain"/>
    <property type="match status" value="1"/>
</dbReference>
<dbReference type="PANTHER" id="PTHR42751">
    <property type="entry name" value="SODIUM/HYDROGEN EXCHANGER FAMILY/TRKA DOMAIN PROTEIN"/>
    <property type="match status" value="1"/>
</dbReference>
<dbReference type="GO" id="GO:0015297">
    <property type="term" value="F:antiporter activity"/>
    <property type="evidence" value="ECO:0007669"/>
    <property type="project" value="InterPro"/>
</dbReference>
<dbReference type="InterPro" id="IPR003148">
    <property type="entry name" value="RCK_N"/>
</dbReference>
<dbReference type="SUPFAM" id="SSF51735">
    <property type="entry name" value="NAD(P)-binding Rossmann-fold domains"/>
    <property type="match status" value="1"/>
</dbReference>
<keyword evidence="11" id="KW-1185">Reference proteome</keyword>
<protein>
    <submittedName>
        <fullName evidence="10">Cation:proton antiporter</fullName>
    </submittedName>
</protein>
<evidence type="ECO:0000313" key="10">
    <source>
        <dbReference type="EMBL" id="NWK55713.1"/>
    </source>
</evidence>
<dbReference type="Gene3D" id="1.20.1530.20">
    <property type="match status" value="1"/>
</dbReference>
<feature type="transmembrane region" description="Helical" evidence="7">
    <location>
        <begin position="336"/>
        <end position="356"/>
    </location>
</feature>
<evidence type="ECO:0000256" key="2">
    <source>
        <dbReference type="ARBA" id="ARBA00005551"/>
    </source>
</evidence>
<accession>A0A851GDT4</accession>
<reference evidence="10 11" key="1">
    <citation type="submission" date="2020-07" db="EMBL/GenBank/DDBJ databases">
        <title>Roseicoccus Jingziensis gen. nov., sp. nov., isolated from coastal seawater.</title>
        <authorList>
            <person name="Feng X."/>
        </authorList>
    </citation>
    <scope>NUCLEOTIDE SEQUENCE [LARGE SCALE GENOMIC DNA]</scope>
    <source>
        <strain evidence="10 11">N1E253</strain>
    </source>
</reference>
<dbReference type="InterPro" id="IPR038770">
    <property type="entry name" value="Na+/solute_symporter_sf"/>
</dbReference>
<dbReference type="Pfam" id="PF00999">
    <property type="entry name" value="Na_H_Exchanger"/>
    <property type="match status" value="1"/>
</dbReference>
<feature type="transmembrane region" description="Helical" evidence="7">
    <location>
        <begin position="171"/>
        <end position="188"/>
    </location>
</feature>
<comment type="subcellular location">
    <subcellularLocation>
        <location evidence="1">Membrane</location>
        <topology evidence="1">Multi-pass membrane protein</topology>
    </subcellularLocation>
</comment>
<comment type="caution">
    <text evidence="10">The sequence shown here is derived from an EMBL/GenBank/DDBJ whole genome shotgun (WGS) entry which is preliminary data.</text>
</comment>
<gene>
    <name evidence="10" type="ORF">HW115_08835</name>
</gene>
<feature type="domain" description="Cation/H+ exchanger transmembrane" evidence="8">
    <location>
        <begin position="10"/>
        <end position="350"/>
    </location>
</feature>
<evidence type="ECO:0000256" key="5">
    <source>
        <dbReference type="ARBA" id="ARBA00022989"/>
    </source>
</evidence>
<dbReference type="GO" id="GO:0006813">
    <property type="term" value="P:potassium ion transport"/>
    <property type="evidence" value="ECO:0007669"/>
    <property type="project" value="InterPro"/>
</dbReference>
<feature type="transmembrane region" description="Helical" evidence="7">
    <location>
        <begin position="86"/>
        <end position="108"/>
    </location>
</feature>
<dbReference type="InterPro" id="IPR006153">
    <property type="entry name" value="Cation/H_exchanger_TM"/>
</dbReference>
<feature type="transmembrane region" description="Helical" evidence="7">
    <location>
        <begin position="47"/>
        <end position="65"/>
    </location>
</feature>
<organism evidence="10 11">
    <name type="scientific">Oceaniferula marina</name>
    <dbReference type="NCBI Taxonomy" id="2748318"/>
    <lineage>
        <taxon>Bacteria</taxon>
        <taxon>Pseudomonadati</taxon>
        <taxon>Verrucomicrobiota</taxon>
        <taxon>Verrucomicrobiia</taxon>
        <taxon>Verrucomicrobiales</taxon>
        <taxon>Verrucomicrobiaceae</taxon>
        <taxon>Oceaniferula</taxon>
    </lineage>
</organism>
<keyword evidence="3" id="KW-0813">Transport</keyword>
<sequence length="532" mass="58027">METTHAAAITIAFLLGLGARSLKLPPMVGLLAAGFILGGLGFESGKFIYITADLGVTLLLFTIGLKLKVKDLLATEVWASASSHMLLMVAMMTLGINVLGVTGLTMLANLDLSTSLLIAFALSFSSTVFAVKVLEDQGESSSLHARVAIGMLIIQDIVAVLFMAWSKGEPPSPWAILLILLIPARGLLNKLAVRCGHGELLILYGMMLAFLGSWVFEFLGVKGDFGALLLGMLLAPYSKAEEMSKILMSFKDIMLVCFFLSIGLDEVPTLQDFAIAALLLLFIPIKMVGYFALLTLFKLRARTALLSTLALANYSEFGLIIATVAIKAGWLDSDWITILAISVSLSFIIAAPLNNYGKELYRRWHKPLMRFQRKQRIPGDEILHPGNAEILIFGMGRVGAKAYKTMADRYGEDKVIGIDNDHDVVKSFCAQGWNMILGDPTDVDFWERKSGTFEIKVIMLAMKNHQENKQAASLIRKQGFPGCLSATASHEDEIQELRDLGVDAAYNIYGSAGEAFANHICTYQGDTKEPKA</sequence>
<keyword evidence="4 7" id="KW-0812">Transmembrane</keyword>
<dbReference type="AlphaFoldDB" id="A0A851GDT4"/>
<evidence type="ECO:0000256" key="6">
    <source>
        <dbReference type="ARBA" id="ARBA00023136"/>
    </source>
</evidence>
<feature type="transmembrane region" description="Helical" evidence="7">
    <location>
        <begin position="200"/>
        <end position="219"/>
    </location>
</feature>
<evidence type="ECO:0000313" key="11">
    <source>
        <dbReference type="Proteomes" id="UP000557872"/>
    </source>
</evidence>
<evidence type="ECO:0000256" key="7">
    <source>
        <dbReference type="SAM" id="Phobius"/>
    </source>
</evidence>
<dbReference type="GO" id="GO:0016020">
    <property type="term" value="C:membrane"/>
    <property type="evidence" value="ECO:0007669"/>
    <property type="project" value="UniProtKB-SubCell"/>
</dbReference>
<dbReference type="Proteomes" id="UP000557872">
    <property type="component" value="Unassembled WGS sequence"/>
</dbReference>
<keyword evidence="6 7" id="KW-0472">Membrane</keyword>
<feature type="transmembrane region" description="Helical" evidence="7">
    <location>
        <begin position="309"/>
        <end position="330"/>
    </location>
</feature>
<evidence type="ECO:0000256" key="3">
    <source>
        <dbReference type="ARBA" id="ARBA00022448"/>
    </source>
</evidence>